<accession>A0ACA9MQE0</accession>
<feature type="non-terminal residue" evidence="1">
    <location>
        <position position="1"/>
    </location>
</feature>
<evidence type="ECO:0000313" key="1">
    <source>
        <dbReference type="EMBL" id="CAG8607309.1"/>
    </source>
</evidence>
<comment type="caution">
    <text evidence="1">The sequence shown here is derived from an EMBL/GenBank/DDBJ whole genome shotgun (WGS) entry which is preliminary data.</text>
</comment>
<protein>
    <submittedName>
        <fullName evidence="1">17215_t:CDS:1</fullName>
    </submittedName>
</protein>
<proteinExistence type="predicted"/>
<sequence length="60" mass="6779">ENVHCSQFIDLDAISKEETFEVLDDEPENFSVAFQDPPIAIAILRALPDIKKEMSALVFQ</sequence>
<keyword evidence="2" id="KW-1185">Reference proteome</keyword>
<gene>
    <name evidence="1" type="ORF">SPELUC_LOCUS7364</name>
</gene>
<organism evidence="1 2">
    <name type="scientific">Cetraspora pellucida</name>
    <dbReference type="NCBI Taxonomy" id="1433469"/>
    <lineage>
        <taxon>Eukaryota</taxon>
        <taxon>Fungi</taxon>
        <taxon>Fungi incertae sedis</taxon>
        <taxon>Mucoromycota</taxon>
        <taxon>Glomeromycotina</taxon>
        <taxon>Glomeromycetes</taxon>
        <taxon>Diversisporales</taxon>
        <taxon>Gigasporaceae</taxon>
        <taxon>Cetraspora</taxon>
    </lineage>
</organism>
<evidence type="ECO:0000313" key="2">
    <source>
        <dbReference type="Proteomes" id="UP000789366"/>
    </source>
</evidence>
<dbReference type="EMBL" id="CAJVPW010009628">
    <property type="protein sequence ID" value="CAG8607309.1"/>
    <property type="molecule type" value="Genomic_DNA"/>
</dbReference>
<reference evidence="1" key="1">
    <citation type="submission" date="2021-06" db="EMBL/GenBank/DDBJ databases">
        <authorList>
            <person name="Kallberg Y."/>
            <person name="Tangrot J."/>
            <person name="Rosling A."/>
        </authorList>
    </citation>
    <scope>NUCLEOTIDE SEQUENCE</scope>
    <source>
        <strain evidence="1">28 12/20/2015</strain>
    </source>
</reference>
<name>A0ACA9MQE0_9GLOM</name>
<dbReference type="Proteomes" id="UP000789366">
    <property type="component" value="Unassembled WGS sequence"/>
</dbReference>